<gene>
    <name evidence="1" type="ORF">METZ01_LOCUS146978</name>
</gene>
<accession>A0A381ZYE4</accession>
<proteinExistence type="predicted"/>
<organism evidence="1">
    <name type="scientific">marine metagenome</name>
    <dbReference type="NCBI Taxonomy" id="408172"/>
    <lineage>
        <taxon>unclassified sequences</taxon>
        <taxon>metagenomes</taxon>
        <taxon>ecological metagenomes</taxon>
    </lineage>
</organism>
<evidence type="ECO:0000313" key="1">
    <source>
        <dbReference type="EMBL" id="SVA94124.1"/>
    </source>
</evidence>
<protein>
    <submittedName>
        <fullName evidence="1">Uncharacterized protein</fullName>
    </submittedName>
</protein>
<reference evidence="1" key="1">
    <citation type="submission" date="2018-05" db="EMBL/GenBank/DDBJ databases">
        <authorList>
            <person name="Lanie J.A."/>
            <person name="Ng W.-L."/>
            <person name="Kazmierczak K.M."/>
            <person name="Andrzejewski T.M."/>
            <person name="Davidsen T.M."/>
            <person name="Wayne K.J."/>
            <person name="Tettelin H."/>
            <person name="Glass J.I."/>
            <person name="Rusch D."/>
            <person name="Podicherti R."/>
            <person name="Tsui H.-C.T."/>
            <person name="Winkler M.E."/>
        </authorList>
    </citation>
    <scope>NUCLEOTIDE SEQUENCE</scope>
</reference>
<sequence>MSRKRVTSPARRLLLTVRGRAEERLVALGMPSNWPACLDLLDTHQTPAGDATGQPLFYSREEVTDTAQVLYQTYRLEHWLKENDAERAAASTIELIEMAVAAGFGNDLVGTAVPAIRDRRRQQVRKGDLLWWRRVAAALRKRDQALSSSEIAKRIDPVRYNTIRKYL</sequence>
<dbReference type="AlphaFoldDB" id="A0A381ZYE4"/>
<dbReference type="EMBL" id="UINC01023115">
    <property type="protein sequence ID" value="SVA94124.1"/>
    <property type="molecule type" value="Genomic_DNA"/>
</dbReference>
<name>A0A381ZYE4_9ZZZZ</name>